<dbReference type="HAMAP" id="MF_00340">
    <property type="entry name" value="Ribosomal_bL32"/>
    <property type="match status" value="1"/>
</dbReference>
<evidence type="ECO:0000256" key="6">
    <source>
        <dbReference type="SAM" id="MobiDB-lite"/>
    </source>
</evidence>
<evidence type="ECO:0000256" key="2">
    <source>
        <dbReference type="ARBA" id="ARBA00022980"/>
    </source>
</evidence>
<dbReference type="SUPFAM" id="SSF57829">
    <property type="entry name" value="Zn-binding ribosomal proteins"/>
    <property type="match status" value="1"/>
</dbReference>
<dbReference type="InterPro" id="IPR044957">
    <property type="entry name" value="Ribosomal_bL32_bact"/>
</dbReference>
<dbReference type="Proteomes" id="UP000767854">
    <property type="component" value="Unassembled WGS sequence"/>
</dbReference>
<dbReference type="NCBIfam" id="TIGR01031">
    <property type="entry name" value="rpmF_bact"/>
    <property type="match status" value="1"/>
</dbReference>
<dbReference type="RefSeq" id="WP_204661076.1">
    <property type="nucleotide sequence ID" value="NZ_JAFBDT010000001.1"/>
</dbReference>
<evidence type="ECO:0000256" key="1">
    <source>
        <dbReference type="ARBA" id="ARBA00008560"/>
    </source>
</evidence>
<sequence length="60" mass="6847">MAVPKRKISKARRDKRRASNVKMTAPNIIECPKCKAPTVSHRECGECGYYHSRDSKQKEA</sequence>
<dbReference type="EMBL" id="JAFBDT010000001">
    <property type="protein sequence ID" value="MBM7560555.1"/>
    <property type="molecule type" value="Genomic_DNA"/>
</dbReference>
<reference evidence="7 8" key="1">
    <citation type="submission" date="2021-01" db="EMBL/GenBank/DDBJ databases">
        <title>Genomic Encyclopedia of Type Strains, Phase IV (KMG-IV): sequencing the most valuable type-strain genomes for metagenomic binning, comparative biology and taxonomic classification.</title>
        <authorList>
            <person name="Goeker M."/>
        </authorList>
    </citation>
    <scope>NUCLEOTIDE SEQUENCE [LARGE SCALE GENOMIC DNA]</scope>
    <source>
        <strain evidence="7 8">DSM 24436</strain>
    </source>
</reference>
<keyword evidence="8" id="KW-1185">Reference proteome</keyword>
<organism evidence="7 8">
    <name type="scientific">Fusibacter tunisiensis</name>
    <dbReference type="NCBI Taxonomy" id="1008308"/>
    <lineage>
        <taxon>Bacteria</taxon>
        <taxon>Bacillati</taxon>
        <taxon>Bacillota</taxon>
        <taxon>Clostridia</taxon>
        <taxon>Eubacteriales</taxon>
        <taxon>Eubacteriales Family XII. Incertae Sedis</taxon>
        <taxon>Fusibacter</taxon>
    </lineage>
</organism>
<evidence type="ECO:0000256" key="4">
    <source>
        <dbReference type="ARBA" id="ARBA00035178"/>
    </source>
</evidence>
<feature type="compositionally biased region" description="Basic residues" evidence="6">
    <location>
        <begin position="1"/>
        <end position="19"/>
    </location>
</feature>
<proteinExistence type="inferred from homology"/>
<keyword evidence="2 5" id="KW-0689">Ribosomal protein</keyword>
<name>A0ABS2MME3_9FIRM</name>
<gene>
    <name evidence="5" type="primary">rpmF</name>
    <name evidence="7" type="ORF">JOC49_000064</name>
</gene>
<keyword evidence="3 5" id="KW-0687">Ribonucleoprotein</keyword>
<feature type="region of interest" description="Disordered" evidence="6">
    <location>
        <begin position="1"/>
        <end position="21"/>
    </location>
</feature>
<evidence type="ECO:0000313" key="8">
    <source>
        <dbReference type="Proteomes" id="UP000767854"/>
    </source>
</evidence>
<dbReference type="GO" id="GO:0005840">
    <property type="term" value="C:ribosome"/>
    <property type="evidence" value="ECO:0007669"/>
    <property type="project" value="UniProtKB-KW"/>
</dbReference>
<accession>A0ABS2MME3</accession>
<dbReference type="InterPro" id="IPR002677">
    <property type="entry name" value="Ribosomal_bL32"/>
</dbReference>
<evidence type="ECO:0000256" key="3">
    <source>
        <dbReference type="ARBA" id="ARBA00023274"/>
    </source>
</evidence>
<dbReference type="InterPro" id="IPR011332">
    <property type="entry name" value="Ribosomal_zn-bd"/>
</dbReference>
<dbReference type="PANTHER" id="PTHR35534:SF1">
    <property type="entry name" value="LARGE RIBOSOMAL SUBUNIT PROTEIN BL32"/>
    <property type="match status" value="1"/>
</dbReference>
<dbReference type="PANTHER" id="PTHR35534">
    <property type="entry name" value="50S RIBOSOMAL PROTEIN L32"/>
    <property type="match status" value="1"/>
</dbReference>
<comment type="caution">
    <text evidence="7">The sequence shown here is derived from an EMBL/GenBank/DDBJ whole genome shotgun (WGS) entry which is preliminary data.</text>
</comment>
<dbReference type="Pfam" id="PF01783">
    <property type="entry name" value="Ribosomal_L32p"/>
    <property type="match status" value="1"/>
</dbReference>
<protein>
    <recommendedName>
        <fullName evidence="4 5">Large ribosomal subunit protein bL32</fullName>
    </recommendedName>
</protein>
<comment type="similarity">
    <text evidence="1 5">Belongs to the bacterial ribosomal protein bL32 family.</text>
</comment>
<evidence type="ECO:0000256" key="5">
    <source>
        <dbReference type="HAMAP-Rule" id="MF_00340"/>
    </source>
</evidence>
<evidence type="ECO:0000313" key="7">
    <source>
        <dbReference type="EMBL" id="MBM7560555.1"/>
    </source>
</evidence>